<dbReference type="Pfam" id="PF05826">
    <property type="entry name" value="Phospholip_A2_2"/>
    <property type="match status" value="1"/>
</dbReference>
<dbReference type="EMBL" id="GFCD01000088">
    <property type="protein sequence ID" value="JAV45697.1"/>
    <property type="molecule type" value="Transcribed_RNA"/>
</dbReference>
<dbReference type="SUPFAM" id="SSF48619">
    <property type="entry name" value="Phospholipase A2, PLA2"/>
    <property type="match status" value="1"/>
</dbReference>
<dbReference type="AlphaFoldDB" id="A0A1V1WBH9"/>
<reference evidence="14" key="1">
    <citation type="journal article" date="2016" name="Toxins">
        <title>Venom Gland Transcriptomic and Proteomic Analyses of the Enigmatic Scorpion Superstitionia donensis (Scorpiones: Superstitioniidae), with Insights on the Evolution of Its Venom Components.</title>
        <authorList>
            <person name="Santibanez-Lopez C.E."/>
            <person name="Cid-Uribe J.I."/>
            <person name="Batista C.V."/>
            <person name="Ortiz E."/>
            <person name="Possani L.D."/>
        </authorList>
    </citation>
    <scope>NUCLEOTIDE SEQUENCE</scope>
    <source>
        <strain evidence="14">Pooled</strain>
        <tissue evidence="14">Venom gland</tissue>
    </source>
</reference>
<evidence type="ECO:0000256" key="10">
    <source>
        <dbReference type="ARBA" id="ARBA00023098"/>
    </source>
</evidence>
<dbReference type="GO" id="GO:0004623">
    <property type="term" value="F:phospholipase A2 activity"/>
    <property type="evidence" value="ECO:0007669"/>
    <property type="project" value="UniProtKB-EC"/>
</dbReference>
<dbReference type="PROSITE" id="PS00118">
    <property type="entry name" value="PA2_HIS"/>
    <property type="match status" value="1"/>
</dbReference>
<evidence type="ECO:0000256" key="7">
    <source>
        <dbReference type="ARBA" id="ARBA00022801"/>
    </source>
</evidence>
<keyword evidence="7" id="KW-0378">Hydrolase</keyword>
<proteinExistence type="inferred from homology"/>
<keyword evidence="11" id="KW-0865">Zymogen</keyword>
<dbReference type="InterPro" id="IPR036444">
    <property type="entry name" value="PLipase_A2_dom_sf"/>
</dbReference>
<evidence type="ECO:0000256" key="6">
    <source>
        <dbReference type="ARBA" id="ARBA00022723"/>
    </source>
</evidence>
<keyword evidence="6" id="KW-0479">Metal-binding</keyword>
<evidence type="ECO:0000256" key="12">
    <source>
        <dbReference type="SAM" id="SignalP"/>
    </source>
</evidence>
<evidence type="ECO:0000256" key="11">
    <source>
        <dbReference type="ARBA" id="ARBA00023145"/>
    </source>
</evidence>
<keyword evidence="8" id="KW-0106">Calcium</keyword>
<accession>A0A1V1WBH9</accession>
<dbReference type="InterPro" id="IPR033113">
    <property type="entry name" value="PLA2_histidine"/>
</dbReference>
<comment type="catalytic activity">
    <reaction evidence="1">
        <text>a 1,2-diacyl-sn-glycero-3-phosphocholine + H2O = a 1-acyl-sn-glycero-3-phosphocholine + a fatty acid + H(+)</text>
        <dbReference type="Rhea" id="RHEA:15801"/>
        <dbReference type="ChEBI" id="CHEBI:15377"/>
        <dbReference type="ChEBI" id="CHEBI:15378"/>
        <dbReference type="ChEBI" id="CHEBI:28868"/>
        <dbReference type="ChEBI" id="CHEBI:57643"/>
        <dbReference type="ChEBI" id="CHEBI:58168"/>
        <dbReference type="EC" id="3.1.1.4"/>
    </reaction>
</comment>
<keyword evidence="10" id="KW-0443">Lipid metabolism</keyword>
<dbReference type="GO" id="GO:0005576">
    <property type="term" value="C:extracellular region"/>
    <property type="evidence" value="ECO:0007669"/>
    <property type="project" value="UniProtKB-SubCell"/>
</dbReference>
<evidence type="ECO:0000256" key="8">
    <source>
        <dbReference type="ARBA" id="ARBA00022837"/>
    </source>
</evidence>
<evidence type="ECO:0000259" key="13">
    <source>
        <dbReference type="Pfam" id="PF05826"/>
    </source>
</evidence>
<dbReference type="Gene3D" id="1.20.90.10">
    <property type="entry name" value="Phospholipase A2 domain"/>
    <property type="match status" value="1"/>
</dbReference>
<evidence type="ECO:0000256" key="2">
    <source>
        <dbReference type="ARBA" id="ARBA00001913"/>
    </source>
</evidence>
<evidence type="ECO:0000313" key="14">
    <source>
        <dbReference type="EMBL" id="JAV45697.1"/>
    </source>
</evidence>
<evidence type="ECO:0000256" key="1">
    <source>
        <dbReference type="ARBA" id="ARBA00001604"/>
    </source>
</evidence>
<comment type="similarity">
    <text evidence="4">Belongs to the phospholipase A2 family. Group III subfamily.</text>
</comment>
<feature type="chain" id="PRO_5013319114" evidence="12">
    <location>
        <begin position="19"/>
        <end position="234"/>
    </location>
</feature>
<evidence type="ECO:0000256" key="3">
    <source>
        <dbReference type="ARBA" id="ARBA00004613"/>
    </source>
</evidence>
<evidence type="ECO:0000256" key="5">
    <source>
        <dbReference type="ARBA" id="ARBA00022525"/>
    </source>
</evidence>
<evidence type="ECO:0000256" key="4">
    <source>
        <dbReference type="ARBA" id="ARBA00009659"/>
    </source>
</evidence>
<protein>
    <submittedName>
        <fullName evidence="14">Putative phospholipase</fullName>
    </submittedName>
</protein>
<dbReference type="GO" id="GO:0016042">
    <property type="term" value="P:lipid catabolic process"/>
    <property type="evidence" value="ECO:0007669"/>
    <property type="project" value="UniProtKB-KW"/>
</dbReference>
<comment type="subcellular location">
    <subcellularLocation>
        <location evidence="3">Secreted</location>
    </subcellularLocation>
</comment>
<keyword evidence="5" id="KW-0964">Secreted</keyword>
<keyword evidence="12" id="KW-0732">Signal</keyword>
<feature type="signal peptide" evidence="12">
    <location>
        <begin position="1"/>
        <end position="18"/>
    </location>
</feature>
<keyword evidence="9" id="KW-0442">Lipid degradation</keyword>
<sequence>MALTFFVAVTMLLSLAYAHIAERELYVNFEPLPNQQDSWPVARAAIVTHRSEAGREFTECRMLGSIEELAREGRSLPEHLIKRTSKAEMDEFERICSAASEAERFMIVPGTKWCGPGNKAANESDLGWLAADKCCRAHDHCDSISQGKSKYGLKNEGEYTLLNCDCEKAFHKCLTETADSQNWITSKPTQGIRYTYFTLYKPKCYKVSCGGGRSAIESRKCSNLVATWKNSYLD</sequence>
<dbReference type="GO" id="GO:0050482">
    <property type="term" value="P:arachidonate secretion"/>
    <property type="evidence" value="ECO:0007669"/>
    <property type="project" value="InterPro"/>
</dbReference>
<dbReference type="InterPro" id="IPR016090">
    <property type="entry name" value="PLA2-like_dom"/>
</dbReference>
<dbReference type="GO" id="GO:0006644">
    <property type="term" value="P:phospholipid metabolic process"/>
    <property type="evidence" value="ECO:0007669"/>
    <property type="project" value="InterPro"/>
</dbReference>
<dbReference type="GO" id="GO:0046872">
    <property type="term" value="F:metal ion binding"/>
    <property type="evidence" value="ECO:0007669"/>
    <property type="project" value="UniProtKB-KW"/>
</dbReference>
<dbReference type="PANTHER" id="PTHR12253">
    <property type="entry name" value="RH14732P"/>
    <property type="match status" value="1"/>
</dbReference>
<comment type="cofactor">
    <cofactor evidence="2">
        <name>Ca(2+)</name>
        <dbReference type="ChEBI" id="CHEBI:29108"/>
    </cofactor>
</comment>
<name>A0A1V1WBH9_9SCOR</name>
<feature type="domain" description="Phospholipase A2-like central" evidence="13">
    <location>
        <begin position="107"/>
        <end position="207"/>
    </location>
</feature>
<organism evidence="14">
    <name type="scientific">Superstitionia donensis</name>
    <dbReference type="NCBI Taxonomy" id="311983"/>
    <lineage>
        <taxon>Eukaryota</taxon>
        <taxon>Metazoa</taxon>
        <taxon>Ecdysozoa</taxon>
        <taxon>Arthropoda</taxon>
        <taxon>Chelicerata</taxon>
        <taxon>Arachnida</taxon>
        <taxon>Scorpiones</taxon>
        <taxon>Iurida</taxon>
        <taxon>Chactoidea</taxon>
        <taxon>Superstitionidae</taxon>
        <taxon>Superstitionia</taxon>
    </lineage>
</organism>
<evidence type="ECO:0000256" key="9">
    <source>
        <dbReference type="ARBA" id="ARBA00022963"/>
    </source>
</evidence>